<keyword evidence="2" id="KW-0472">Membrane</keyword>
<organism evidence="3 4">
    <name type="scientific">Aspergillus sydowii CBS 593.65</name>
    <dbReference type="NCBI Taxonomy" id="1036612"/>
    <lineage>
        <taxon>Eukaryota</taxon>
        <taxon>Fungi</taxon>
        <taxon>Dikarya</taxon>
        <taxon>Ascomycota</taxon>
        <taxon>Pezizomycotina</taxon>
        <taxon>Eurotiomycetes</taxon>
        <taxon>Eurotiomycetidae</taxon>
        <taxon>Eurotiales</taxon>
        <taxon>Aspergillaceae</taxon>
        <taxon>Aspergillus</taxon>
        <taxon>Aspergillus subgen. Nidulantes</taxon>
    </lineage>
</organism>
<sequence length="189" mass="19238">MPKPTLSKISSQHGQILVRDNAGQHHCGCPGLSENPEAHSTPPCPAPTGLEPGGAVVVLASYKAYDSTPLAKSSMSEHRAIPSGRASSSHSAGASSGRNGLRNTTHPLTPSVTASVRAKSSAVISSISTDARDRNTSARRMTTPTVSPVPPSSGTSPPNSTVFTGAGAQNLGMSAVVGGAILLSFLWFL</sequence>
<dbReference type="VEuPathDB" id="FungiDB:ASPSYDRAFT_713930"/>
<dbReference type="RefSeq" id="XP_040695929.1">
    <property type="nucleotide sequence ID" value="XM_040850581.1"/>
</dbReference>
<feature type="compositionally biased region" description="Low complexity" evidence="1">
    <location>
        <begin position="142"/>
        <end position="159"/>
    </location>
</feature>
<evidence type="ECO:0000256" key="2">
    <source>
        <dbReference type="SAM" id="Phobius"/>
    </source>
</evidence>
<gene>
    <name evidence="3" type="ORF">ASPSYDRAFT_713930</name>
</gene>
<proteinExistence type="predicted"/>
<dbReference type="EMBL" id="KV878604">
    <property type="protein sequence ID" value="OJJ52123.1"/>
    <property type="molecule type" value="Genomic_DNA"/>
</dbReference>
<keyword evidence="4" id="KW-1185">Reference proteome</keyword>
<keyword evidence="2" id="KW-0812">Transmembrane</keyword>
<evidence type="ECO:0000256" key="1">
    <source>
        <dbReference type="SAM" id="MobiDB-lite"/>
    </source>
</evidence>
<keyword evidence="2" id="KW-1133">Transmembrane helix</keyword>
<evidence type="ECO:0000313" key="4">
    <source>
        <dbReference type="Proteomes" id="UP000184356"/>
    </source>
</evidence>
<reference evidence="4" key="1">
    <citation type="journal article" date="2017" name="Genome Biol.">
        <title>Comparative genomics reveals high biological diversity and specific adaptations in the industrially and medically important fungal genus Aspergillus.</title>
        <authorList>
            <person name="de Vries R.P."/>
            <person name="Riley R."/>
            <person name="Wiebenga A."/>
            <person name="Aguilar-Osorio G."/>
            <person name="Amillis S."/>
            <person name="Uchima C.A."/>
            <person name="Anderluh G."/>
            <person name="Asadollahi M."/>
            <person name="Askin M."/>
            <person name="Barry K."/>
            <person name="Battaglia E."/>
            <person name="Bayram O."/>
            <person name="Benocci T."/>
            <person name="Braus-Stromeyer S.A."/>
            <person name="Caldana C."/>
            <person name="Canovas D."/>
            <person name="Cerqueira G.C."/>
            <person name="Chen F."/>
            <person name="Chen W."/>
            <person name="Choi C."/>
            <person name="Clum A."/>
            <person name="Dos Santos R.A."/>
            <person name="Damasio A.R."/>
            <person name="Diallinas G."/>
            <person name="Emri T."/>
            <person name="Fekete E."/>
            <person name="Flipphi M."/>
            <person name="Freyberg S."/>
            <person name="Gallo A."/>
            <person name="Gournas C."/>
            <person name="Habgood R."/>
            <person name="Hainaut M."/>
            <person name="Harispe M.L."/>
            <person name="Henrissat B."/>
            <person name="Hilden K.S."/>
            <person name="Hope R."/>
            <person name="Hossain A."/>
            <person name="Karabika E."/>
            <person name="Karaffa L."/>
            <person name="Karanyi Z."/>
            <person name="Krasevec N."/>
            <person name="Kuo A."/>
            <person name="Kusch H."/>
            <person name="LaButti K."/>
            <person name="Lagendijk E.L."/>
            <person name="Lapidus A."/>
            <person name="Levasseur A."/>
            <person name="Lindquist E."/>
            <person name="Lipzen A."/>
            <person name="Logrieco A.F."/>
            <person name="MacCabe A."/>
            <person name="Maekelae M.R."/>
            <person name="Malavazi I."/>
            <person name="Melin P."/>
            <person name="Meyer V."/>
            <person name="Mielnichuk N."/>
            <person name="Miskei M."/>
            <person name="Molnar A.P."/>
            <person name="Mule G."/>
            <person name="Ngan C.Y."/>
            <person name="Orejas M."/>
            <person name="Orosz E."/>
            <person name="Ouedraogo J.P."/>
            <person name="Overkamp K.M."/>
            <person name="Park H.-S."/>
            <person name="Perrone G."/>
            <person name="Piumi F."/>
            <person name="Punt P.J."/>
            <person name="Ram A.F."/>
            <person name="Ramon A."/>
            <person name="Rauscher S."/>
            <person name="Record E."/>
            <person name="Riano-Pachon D.M."/>
            <person name="Robert V."/>
            <person name="Roehrig J."/>
            <person name="Ruller R."/>
            <person name="Salamov A."/>
            <person name="Salih N.S."/>
            <person name="Samson R.A."/>
            <person name="Sandor E."/>
            <person name="Sanguinetti M."/>
            <person name="Schuetze T."/>
            <person name="Sepcic K."/>
            <person name="Shelest E."/>
            <person name="Sherlock G."/>
            <person name="Sophianopoulou V."/>
            <person name="Squina F.M."/>
            <person name="Sun H."/>
            <person name="Susca A."/>
            <person name="Todd R.B."/>
            <person name="Tsang A."/>
            <person name="Unkles S.E."/>
            <person name="van de Wiele N."/>
            <person name="van Rossen-Uffink D."/>
            <person name="Oliveira J.V."/>
            <person name="Vesth T.C."/>
            <person name="Visser J."/>
            <person name="Yu J.-H."/>
            <person name="Zhou M."/>
            <person name="Andersen M.R."/>
            <person name="Archer D.B."/>
            <person name="Baker S.E."/>
            <person name="Benoit I."/>
            <person name="Brakhage A.A."/>
            <person name="Braus G.H."/>
            <person name="Fischer R."/>
            <person name="Frisvad J.C."/>
            <person name="Goldman G.H."/>
            <person name="Houbraken J."/>
            <person name="Oakley B."/>
            <person name="Pocsi I."/>
            <person name="Scazzocchio C."/>
            <person name="Seiboth B."/>
            <person name="vanKuyk P.A."/>
            <person name="Wortman J."/>
            <person name="Dyer P.S."/>
            <person name="Grigoriev I.V."/>
        </authorList>
    </citation>
    <scope>NUCLEOTIDE SEQUENCE [LARGE SCALE GENOMIC DNA]</scope>
    <source>
        <strain evidence="4">CBS 593.65</strain>
    </source>
</reference>
<dbReference type="Proteomes" id="UP000184356">
    <property type="component" value="Unassembled WGS sequence"/>
</dbReference>
<feature type="region of interest" description="Disordered" evidence="1">
    <location>
        <begin position="69"/>
        <end position="159"/>
    </location>
</feature>
<name>A0A1L9SYL2_9EURO</name>
<accession>A0A1L9SYL2</accession>
<dbReference type="GeneID" id="63766654"/>
<protein>
    <submittedName>
        <fullName evidence="3">Uncharacterized protein</fullName>
    </submittedName>
</protein>
<feature type="region of interest" description="Disordered" evidence="1">
    <location>
        <begin position="22"/>
        <end position="47"/>
    </location>
</feature>
<feature type="transmembrane region" description="Helical" evidence="2">
    <location>
        <begin position="171"/>
        <end position="188"/>
    </location>
</feature>
<feature type="compositionally biased region" description="Polar residues" evidence="1">
    <location>
        <begin position="101"/>
        <end position="114"/>
    </location>
</feature>
<dbReference type="AlphaFoldDB" id="A0A1L9SYL2"/>
<feature type="compositionally biased region" description="Low complexity" evidence="1">
    <location>
        <begin position="83"/>
        <end position="98"/>
    </location>
</feature>
<evidence type="ECO:0000313" key="3">
    <source>
        <dbReference type="EMBL" id="OJJ52123.1"/>
    </source>
</evidence>